<evidence type="ECO:0000256" key="7">
    <source>
        <dbReference type="SAM" id="MobiDB-lite"/>
    </source>
</evidence>
<proteinExistence type="predicted"/>
<evidence type="ECO:0000256" key="3">
    <source>
        <dbReference type="ARBA" id="ARBA00022771"/>
    </source>
</evidence>
<feature type="repeat" description="RCC1" evidence="6">
    <location>
        <begin position="391"/>
        <end position="445"/>
    </location>
</feature>
<dbReference type="PANTHER" id="PTHR46207">
    <property type="entry name" value="PROTEIN RCC2"/>
    <property type="match status" value="1"/>
</dbReference>
<dbReference type="SUPFAM" id="SSF50985">
    <property type="entry name" value="RCC1/BLIP-II"/>
    <property type="match status" value="1"/>
</dbReference>
<dbReference type="InParanoid" id="J0DDG1"/>
<gene>
    <name evidence="9" type="ORF">AURDEDRAFT_186580</name>
</gene>
<dbReference type="InterPro" id="IPR000408">
    <property type="entry name" value="Reg_chr_condens"/>
</dbReference>
<feature type="region of interest" description="Disordered" evidence="7">
    <location>
        <begin position="33"/>
        <end position="52"/>
    </location>
</feature>
<dbReference type="PROSITE" id="PS50012">
    <property type="entry name" value="RCC1_3"/>
    <property type="match status" value="4"/>
</dbReference>
<dbReference type="PANTHER" id="PTHR46207:SF1">
    <property type="entry name" value="PROTEIN RCC2"/>
    <property type="match status" value="1"/>
</dbReference>
<organism evidence="9 10">
    <name type="scientific">Auricularia subglabra (strain TFB-10046 / SS5)</name>
    <name type="common">White-rot fungus</name>
    <name type="synonym">Auricularia delicata (strain TFB10046)</name>
    <dbReference type="NCBI Taxonomy" id="717982"/>
    <lineage>
        <taxon>Eukaryota</taxon>
        <taxon>Fungi</taxon>
        <taxon>Dikarya</taxon>
        <taxon>Basidiomycota</taxon>
        <taxon>Agaricomycotina</taxon>
        <taxon>Agaricomycetes</taxon>
        <taxon>Auriculariales</taxon>
        <taxon>Auriculariaceae</taxon>
        <taxon>Auricularia</taxon>
    </lineage>
</organism>
<dbReference type="GO" id="GO:0008270">
    <property type="term" value="F:zinc ion binding"/>
    <property type="evidence" value="ECO:0007669"/>
    <property type="project" value="UniProtKB-KW"/>
</dbReference>
<dbReference type="Pfam" id="PF00628">
    <property type="entry name" value="PHD"/>
    <property type="match status" value="1"/>
</dbReference>
<dbReference type="Pfam" id="PF25390">
    <property type="entry name" value="WD40_RLD"/>
    <property type="match status" value="1"/>
</dbReference>
<dbReference type="Proteomes" id="UP000006514">
    <property type="component" value="Unassembled WGS sequence"/>
</dbReference>
<dbReference type="InterPro" id="IPR058923">
    <property type="entry name" value="RCC1-like_dom"/>
</dbReference>
<dbReference type="OMA" id="GKWKNTG"/>
<evidence type="ECO:0000259" key="8">
    <source>
        <dbReference type="PROSITE" id="PS50016"/>
    </source>
</evidence>
<dbReference type="GO" id="GO:0016020">
    <property type="term" value="C:membrane"/>
    <property type="evidence" value="ECO:0007669"/>
    <property type="project" value="TreeGrafter"/>
</dbReference>
<evidence type="ECO:0000313" key="9">
    <source>
        <dbReference type="EMBL" id="EJD41434.1"/>
    </source>
</evidence>
<dbReference type="PROSITE" id="PS00626">
    <property type="entry name" value="RCC1_2"/>
    <property type="match status" value="1"/>
</dbReference>
<evidence type="ECO:0000256" key="2">
    <source>
        <dbReference type="ARBA" id="ARBA00022737"/>
    </source>
</evidence>
<dbReference type="eggNOG" id="KOG1427">
    <property type="taxonomic scope" value="Eukaryota"/>
</dbReference>
<dbReference type="eggNOG" id="KOG0825">
    <property type="taxonomic scope" value="Eukaryota"/>
</dbReference>
<dbReference type="SUPFAM" id="SSF57903">
    <property type="entry name" value="FYVE/PHD zinc finger"/>
    <property type="match status" value="1"/>
</dbReference>
<dbReference type="InterPro" id="IPR028641">
    <property type="entry name" value="RCC2"/>
</dbReference>
<feature type="region of interest" description="Disordered" evidence="7">
    <location>
        <begin position="516"/>
        <end position="592"/>
    </location>
</feature>
<feature type="repeat" description="RCC1" evidence="6">
    <location>
        <begin position="89"/>
        <end position="149"/>
    </location>
</feature>
<dbReference type="GO" id="GO:0031267">
    <property type="term" value="F:small GTPase binding"/>
    <property type="evidence" value="ECO:0007669"/>
    <property type="project" value="TreeGrafter"/>
</dbReference>
<sequence>MSDDTKSEQPAPTANGAKNEVVWGRIVIAGGTDWPSVGKKDKGGQSAVDQDAHPDLYEPHVLRPLCNVRIVSVHGSPCGSHFVAIDYHGVAWLWGRNGSSCLGVDSETTPALYCDSPRRLTAAELNAPRGTRFVHAALGRHHTLLVGSGGQVWSAGLNALAQCGHPPSKSEIKTFTLIENLPTLNGKPDRIVQASAGITFSALLTESGRVYTFGSGEHGQLGNGRTGEQLGLNRKIVFDVVEEPAPIQGLDGKHVEQIASGNQHSIALTKDGLVYTWGSGGYCRTGLSNQETAMTAKLVSAPFTGEHEETRAWKVFAGPTNSIVIDRQRMLWICGKWKLTGDGSAGATYTTFKHINDLTACKVVTAASGGVTHFAVCPDDEPAEDAPADATMIVAWGQNASHGELGLGNDAPLSATKPAKIEPLQGVQVIAVAAGQHSTVFLAKPGNELSSLPRHPHVDAPTECIVCGKDKGEDDSPLECEKCETPYHLGCLNPPLSKVPDDEWFCEKCGASVSFPDIESTPEPAPVPAPKEAVKPVANGAVAHEEAPPAAPKDGDAAPAAPANGESNGLKRKEPDEPGAGVEGDAKKQKTE</sequence>
<dbReference type="InterPro" id="IPR001965">
    <property type="entry name" value="Znf_PHD"/>
</dbReference>
<dbReference type="PRINTS" id="PR00633">
    <property type="entry name" value="RCCNDNSATION"/>
</dbReference>
<dbReference type="KEGG" id="adl:AURDEDRAFT_186580"/>
<evidence type="ECO:0000256" key="5">
    <source>
        <dbReference type="PROSITE-ProRule" id="PRU00146"/>
    </source>
</evidence>
<name>J0DDG1_AURST</name>
<evidence type="ECO:0000256" key="1">
    <source>
        <dbReference type="ARBA" id="ARBA00022723"/>
    </source>
</evidence>
<protein>
    <submittedName>
        <fullName evidence="9">RCC1/BLIP-II</fullName>
    </submittedName>
</protein>
<feature type="repeat" description="RCC1" evidence="6">
    <location>
        <begin position="208"/>
        <end position="271"/>
    </location>
</feature>
<keyword evidence="10" id="KW-1185">Reference proteome</keyword>
<dbReference type="EMBL" id="JH687793">
    <property type="protein sequence ID" value="EJD41434.1"/>
    <property type="molecule type" value="Genomic_DNA"/>
</dbReference>
<dbReference type="InterPro" id="IPR011011">
    <property type="entry name" value="Znf_FYVE_PHD"/>
</dbReference>
<dbReference type="PROSITE" id="PS01359">
    <property type="entry name" value="ZF_PHD_1"/>
    <property type="match status" value="1"/>
</dbReference>
<dbReference type="SMART" id="SM00249">
    <property type="entry name" value="PHD"/>
    <property type="match status" value="1"/>
</dbReference>
<evidence type="ECO:0000256" key="4">
    <source>
        <dbReference type="ARBA" id="ARBA00022833"/>
    </source>
</evidence>
<dbReference type="AlphaFoldDB" id="J0DDG1"/>
<keyword evidence="4" id="KW-0862">Zinc</keyword>
<feature type="domain" description="PHD-type" evidence="8">
    <location>
        <begin position="461"/>
        <end position="512"/>
    </location>
</feature>
<keyword evidence="1" id="KW-0479">Metal-binding</keyword>
<reference evidence="10" key="1">
    <citation type="journal article" date="2012" name="Science">
        <title>The Paleozoic origin of enzymatic lignin decomposition reconstructed from 31 fungal genomes.</title>
        <authorList>
            <person name="Floudas D."/>
            <person name="Binder M."/>
            <person name="Riley R."/>
            <person name="Barry K."/>
            <person name="Blanchette R.A."/>
            <person name="Henrissat B."/>
            <person name="Martinez A.T."/>
            <person name="Otillar R."/>
            <person name="Spatafora J.W."/>
            <person name="Yadav J.S."/>
            <person name="Aerts A."/>
            <person name="Benoit I."/>
            <person name="Boyd A."/>
            <person name="Carlson A."/>
            <person name="Copeland A."/>
            <person name="Coutinho P.M."/>
            <person name="de Vries R.P."/>
            <person name="Ferreira P."/>
            <person name="Findley K."/>
            <person name="Foster B."/>
            <person name="Gaskell J."/>
            <person name="Glotzer D."/>
            <person name="Gorecki P."/>
            <person name="Heitman J."/>
            <person name="Hesse C."/>
            <person name="Hori C."/>
            <person name="Igarashi K."/>
            <person name="Jurgens J.A."/>
            <person name="Kallen N."/>
            <person name="Kersten P."/>
            <person name="Kohler A."/>
            <person name="Kuees U."/>
            <person name="Kumar T.K.A."/>
            <person name="Kuo A."/>
            <person name="LaButti K."/>
            <person name="Larrondo L.F."/>
            <person name="Lindquist E."/>
            <person name="Ling A."/>
            <person name="Lombard V."/>
            <person name="Lucas S."/>
            <person name="Lundell T."/>
            <person name="Martin R."/>
            <person name="McLaughlin D.J."/>
            <person name="Morgenstern I."/>
            <person name="Morin E."/>
            <person name="Murat C."/>
            <person name="Nagy L.G."/>
            <person name="Nolan M."/>
            <person name="Ohm R.A."/>
            <person name="Patyshakuliyeva A."/>
            <person name="Rokas A."/>
            <person name="Ruiz-Duenas F.J."/>
            <person name="Sabat G."/>
            <person name="Salamov A."/>
            <person name="Samejima M."/>
            <person name="Schmutz J."/>
            <person name="Slot J.C."/>
            <person name="St John F."/>
            <person name="Stenlid J."/>
            <person name="Sun H."/>
            <person name="Sun S."/>
            <person name="Syed K."/>
            <person name="Tsang A."/>
            <person name="Wiebenga A."/>
            <person name="Young D."/>
            <person name="Pisabarro A."/>
            <person name="Eastwood D.C."/>
            <person name="Martin F."/>
            <person name="Cullen D."/>
            <person name="Grigoriev I.V."/>
            <person name="Hibbett D.S."/>
        </authorList>
    </citation>
    <scope>NUCLEOTIDE SEQUENCE [LARGE SCALE GENOMIC DNA]</scope>
    <source>
        <strain evidence="10">TFB10046</strain>
    </source>
</reference>
<evidence type="ECO:0000313" key="10">
    <source>
        <dbReference type="Proteomes" id="UP000006514"/>
    </source>
</evidence>
<dbReference type="OrthoDB" id="5370059at2759"/>
<dbReference type="PROSITE" id="PS50016">
    <property type="entry name" value="ZF_PHD_2"/>
    <property type="match status" value="1"/>
</dbReference>
<dbReference type="InterPro" id="IPR019787">
    <property type="entry name" value="Znf_PHD-finger"/>
</dbReference>
<feature type="repeat" description="RCC1" evidence="6">
    <location>
        <begin position="272"/>
        <end position="328"/>
    </location>
</feature>
<dbReference type="Gene3D" id="2.130.10.30">
    <property type="entry name" value="Regulator of chromosome condensation 1/beta-lactamase-inhibitor protein II"/>
    <property type="match status" value="2"/>
</dbReference>
<keyword evidence="3 5" id="KW-0863">Zinc-finger</keyword>
<dbReference type="InterPro" id="IPR019786">
    <property type="entry name" value="Zinc_finger_PHD-type_CS"/>
</dbReference>
<keyword evidence="2" id="KW-0677">Repeat</keyword>
<dbReference type="InterPro" id="IPR013083">
    <property type="entry name" value="Znf_RING/FYVE/PHD"/>
</dbReference>
<dbReference type="Gene3D" id="3.30.40.10">
    <property type="entry name" value="Zinc/RING finger domain, C3HC4 (zinc finger)"/>
    <property type="match status" value="1"/>
</dbReference>
<accession>J0DDG1</accession>
<evidence type="ECO:0000256" key="6">
    <source>
        <dbReference type="PROSITE-ProRule" id="PRU00235"/>
    </source>
</evidence>
<dbReference type="InterPro" id="IPR009091">
    <property type="entry name" value="RCC1/BLIP-II"/>
</dbReference>